<proteinExistence type="predicted"/>
<dbReference type="Proteomes" id="UP000238157">
    <property type="component" value="Unassembled WGS sequence"/>
</dbReference>
<name>A0A2T0WGQ5_9BACT</name>
<dbReference type="RefSeq" id="WP_106134701.1">
    <property type="nucleotide sequence ID" value="NZ_PVTR01000010.1"/>
</dbReference>
<evidence type="ECO:0000313" key="2">
    <source>
        <dbReference type="Proteomes" id="UP000238157"/>
    </source>
</evidence>
<sequence>MKKHQAIYSKIKGLLKNHFGSDLKEYEDGEHLTIGETGIWISCDDRELTVGYGLVHQHFDPEYDDIQYAIDRFFNLLTKRKRITKYYKGNFSYKNKTELILNDSEFENLGTAMTWLFPYWKKTKKEVQYEENLIDPLTIEKEVNEIKNYAQQRI</sequence>
<evidence type="ECO:0000313" key="1">
    <source>
        <dbReference type="EMBL" id="PRY85883.1"/>
    </source>
</evidence>
<dbReference type="AlphaFoldDB" id="A0A2T0WGQ5"/>
<protein>
    <submittedName>
        <fullName evidence="1">Uncharacterized protein</fullName>
    </submittedName>
</protein>
<comment type="caution">
    <text evidence="1">The sequence shown here is derived from an EMBL/GenBank/DDBJ whole genome shotgun (WGS) entry which is preliminary data.</text>
</comment>
<organism evidence="1 2">
    <name type="scientific">Mongoliibacter ruber</name>
    <dbReference type="NCBI Taxonomy" id="1750599"/>
    <lineage>
        <taxon>Bacteria</taxon>
        <taxon>Pseudomonadati</taxon>
        <taxon>Bacteroidota</taxon>
        <taxon>Cytophagia</taxon>
        <taxon>Cytophagales</taxon>
        <taxon>Cyclobacteriaceae</taxon>
        <taxon>Mongoliibacter</taxon>
    </lineage>
</organism>
<dbReference type="OrthoDB" id="979480at2"/>
<gene>
    <name evidence="1" type="ORF">CLW00_11013</name>
</gene>
<accession>A0A2T0WGQ5</accession>
<reference evidence="1 2" key="1">
    <citation type="submission" date="2018-03" db="EMBL/GenBank/DDBJ databases">
        <title>Genomic Encyclopedia of Archaeal and Bacterial Type Strains, Phase II (KMG-II): from individual species to whole genera.</title>
        <authorList>
            <person name="Goeker M."/>
        </authorList>
    </citation>
    <scope>NUCLEOTIDE SEQUENCE [LARGE SCALE GENOMIC DNA]</scope>
    <source>
        <strain evidence="1 2">DSM 27929</strain>
    </source>
</reference>
<dbReference type="EMBL" id="PVTR01000010">
    <property type="protein sequence ID" value="PRY85883.1"/>
    <property type="molecule type" value="Genomic_DNA"/>
</dbReference>
<keyword evidence="2" id="KW-1185">Reference proteome</keyword>